<dbReference type="Pfam" id="PF12833">
    <property type="entry name" value="HTH_18"/>
    <property type="match status" value="1"/>
</dbReference>
<evidence type="ECO:0000256" key="1">
    <source>
        <dbReference type="ARBA" id="ARBA00023015"/>
    </source>
</evidence>
<keyword evidence="3" id="KW-0804">Transcription</keyword>
<sequence length="239" mass="27688">MIRKNYNSLLITHILDGNFTYVKNGKHTTAHKGDTVILDCYNPHEYYTENGFESIWIHVSGSNSYELFEEIEKSNGTLIKCKDIHYVEKLLFRIYDSIKGDTPPSELRISVDIYKLFAELLNFQTTKSLGENNYEDTVQQIKEYISDHLSENLTVNELAMAAHMSASHFSRIFKQQTGFSPYDYVLIFRLNRAKFLLKNTDLSVSTVAYKTGFNSESNFIYFFTENVGISPGKFRKLKF</sequence>
<dbReference type="Gene3D" id="1.10.10.60">
    <property type="entry name" value="Homeodomain-like"/>
    <property type="match status" value="2"/>
</dbReference>
<dbReference type="SMART" id="SM00342">
    <property type="entry name" value="HTH_ARAC"/>
    <property type="match status" value="1"/>
</dbReference>
<dbReference type="InterPro" id="IPR018060">
    <property type="entry name" value="HTH_AraC"/>
</dbReference>
<evidence type="ECO:0000313" key="6">
    <source>
        <dbReference type="Proteomes" id="UP000823877"/>
    </source>
</evidence>
<gene>
    <name evidence="5" type="ORF">IAA37_06090</name>
</gene>
<protein>
    <submittedName>
        <fullName evidence="5">AraC family transcriptional regulator</fullName>
    </submittedName>
</protein>
<evidence type="ECO:0000256" key="2">
    <source>
        <dbReference type="ARBA" id="ARBA00023125"/>
    </source>
</evidence>
<keyword evidence="1" id="KW-0805">Transcription regulation</keyword>
<dbReference type="Proteomes" id="UP000823877">
    <property type="component" value="Unassembled WGS sequence"/>
</dbReference>
<keyword evidence="2" id="KW-0238">DNA-binding</keyword>
<comment type="caution">
    <text evidence="5">The sequence shown here is derived from an EMBL/GenBank/DDBJ whole genome shotgun (WGS) entry which is preliminary data.</text>
</comment>
<dbReference type="GO" id="GO:0043565">
    <property type="term" value="F:sequence-specific DNA binding"/>
    <property type="evidence" value="ECO:0007669"/>
    <property type="project" value="InterPro"/>
</dbReference>
<dbReference type="InterPro" id="IPR018062">
    <property type="entry name" value="HTH_AraC-typ_CS"/>
</dbReference>
<organism evidence="5 6">
    <name type="scientific">Candidatus Eubacterium faecale</name>
    <dbReference type="NCBI Taxonomy" id="2838568"/>
    <lineage>
        <taxon>Bacteria</taxon>
        <taxon>Bacillati</taxon>
        <taxon>Bacillota</taxon>
        <taxon>Clostridia</taxon>
        <taxon>Eubacteriales</taxon>
        <taxon>Eubacteriaceae</taxon>
        <taxon>Eubacterium</taxon>
    </lineage>
</organism>
<dbReference type="PANTHER" id="PTHR43280">
    <property type="entry name" value="ARAC-FAMILY TRANSCRIPTIONAL REGULATOR"/>
    <property type="match status" value="1"/>
</dbReference>
<dbReference type="SUPFAM" id="SSF51215">
    <property type="entry name" value="Regulatory protein AraC"/>
    <property type="match status" value="1"/>
</dbReference>
<dbReference type="InterPro" id="IPR003313">
    <property type="entry name" value="AraC-bd"/>
</dbReference>
<feature type="domain" description="HTH araC/xylS-type" evidence="4">
    <location>
        <begin position="139"/>
        <end position="237"/>
    </location>
</feature>
<evidence type="ECO:0000259" key="4">
    <source>
        <dbReference type="PROSITE" id="PS01124"/>
    </source>
</evidence>
<dbReference type="PROSITE" id="PS00041">
    <property type="entry name" value="HTH_ARAC_FAMILY_1"/>
    <property type="match status" value="1"/>
</dbReference>
<dbReference type="SUPFAM" id="SSF46689">
    <property type="entry name" value="Homeodomain-like"/>
    <property type="match status" value="2"/>
</dbReference>
<dbReference type="GO" id="GO:0003700">
    <property type="term" value="F:DNA-binding transcription factor activity"/>
    <property type="evidence" value="ECO:0007669"/>
    <property type="project" value="InterPro"/>
</dbReference>
<dbReference type="InterPro" id="IPR009057">
    <property type="entry name" value="Homeodomain-like_sf"/>
</dbReference>
<dbReference type="AlphaFoldDB" id="A0A9D2MII3"/>
<dbReference type="PANTHER" id="PTHR43280:SF2">
    <property type="entry name" value="HTH-TYPE TRANSCRIPTIONAL REGULATOR EXSA"/>
    <property type="match status" value="1"/>
</dbReference>
<accession>A0A9D2MII3</accession>
<proteinExistence type="predicted"/>
<evidence type="ECO:0000256" key="3">
    <source>
        <dbReference type="ARBA" id="ARBA00023163"/>
    </source>
</evidence>
<dbReference type="EMBL" id="DWXN01000012">
    <property type="protein sequence ID" value="HJB75227.1"/>
    <property type="molecule type" value="Genomic_DNA"/>
</dbReference>
<reference evidence="5" key="2">
    <citation type="submission" date="2021-04" db="EMBL/GenBank/DDBJ databases">
        <authorList>
            <person name="Gilroy R."/>
        </authorList>
    </citation>
    <scope>NUCLEOTIDE SEQUENCE</scope>
    <source>
        <strain evidence="5">CHK188-16595</strain>
    </source>
</reference>
<reference evidence="5" key="1">
    <citation type="journal article" date="2021" name="PeerJ">
        <title>Extensive microbial diversity within the chicken gut microbiome revealed by metagenomics and culture.</title>
        <authorList>
            <person name="Gilroy R."/>
            <person name="Ravi A."/>
            <person name="Getino M."/>
            <person name="Pursley I."/>
            <person name="Horton D.L."/>
            <person name="Alikhan N.F."/>
            <person name="Baker D."/>
            <person name="Gharbi K."/>
            <person name="Hall N."/>
            <person name="Watson M."/>
            <person name="Adriaenssens E.M."/>
            <person name="Foster-Nyarko E."/>
            <person name="Jarju S."/>
            <person name="Secka A."/>
            <person name="Antonio M."/>
            <person name="Oren A."/>
            <person name="Chaudhuri R.R."/>
            <person name="La Ragione R."/>
            <person name="Hildebrand F."/>
            <person name="Pallen M.J."/>
        </authorList>
    </citation>
    <scope>NUCLEOTIDE SEQUENCE</scope>
    <source>
        <strain evidence="5">CHK188-16595</strain>
    </source>
</reference>
<name>A0A9D2MII3_9FIRM</name>
<dbReference type="InterPro" id="IPR037923">
    <property type="entry name" value="HTH-like"/>
</dbReference>
<evidence type="ECO:0000313" key="5">
    <source>
        <dbReference type="EMBL" id="HJB75227.1"/>
    </source>
</evidence>
<dbReference type="PROSITE" id="PS01124">
    <property type="entry name" value="HTH_ARAC_FAMILY_2"/>
    <property type="match status" value="1"/>
</dbReference>
<dbReference type="Pfam" id="PF02311">
    <property type="entry name" value="AraC_binding"/>
    <property type="match status" value="1"/>
</dbReference>